<dbReference type="Proteomes" id="UP000327179">
    <property type="component" value="Chromosome"/>
</dbReference>
<feature type="transmembrane region" description="Helical" evidence="1">
    <location>
        <begin position="99"/>
        <end position="117"/>
    </location>
</feature>
<evidence type="ECO:0008006" key="5">
    <source>
        <dbReference type="Google" id="ProtNLM"/>
    </source>
</evidence>
<feature type="signal peptide" evidence="2">
    <location>
        <begin position="1"/>
        <end position="27"/>
    </location>
</feature>
<keyword evidence="1" id="KW-1133">Transmembrane helix</keyword>
<evidence type="ECO:0000313" key="3">
    <source>
        <dbReference type="EMBL" id="QEY62154.1"/>
    </source>
</evidence>
<name>A0A5J6QHX3_9GAMM</name>
<dbReference type="Pfam" id="PF20332">
    <property type="entry name" value="DUF6627"/>
    <property type="match status" value="1"/>
</dbReference>
<gene>
    <name evidence="3" type="ORF">FXN65_08745</name>
</gene>
<protein>
    <recommendedName>
        <fullName evidence="5">PA2779 family protein</fullName>
    </recommendedName>
</protein>
<feature type="chain" id="PRO_5023822977" description="PA2779 family protein" evidence="2">
    <location>
        <begin position="28"/>
        <end position="118"/>
    </location>
</feature>
<dbReference type="EMBL" id="CP043311">
    <property type="protein sequence ID" value="QEY62154.1"/>
    <property type="molecule type" value="Genomic_DNA"/>
</dbReference>
<dbReference type="NCBIfam" id="NF033919">
    <property type="entry name" value="PA2779_fam"/>
    <property type="match status" value="1"/>
</dbReference>
<evidence type="ECO:0000313" key="4">
    <source>
        <dbReference type="Proteomes" id="UP000327179"/>
    </source>
</evidence>
<keyword evidence="1" id="KW-0812">Transmembrane</keyword>
<reference evidence="3 4" key="1">
    <citation type="submission" date="2019-08" db="EMBL/GenBank/DDBJ databases">
        <title>Whole-genome Sequencing of e-waste polymer degrading bacterium Pseudomonas sp. strain PE08.</title>
        <authorList>
            <person name="Kirdat K."/>
            <person name="Debbarma P."/>
            <person name="Narawade N."/>
            <person name="Suyal D."/>
            <person name="Thorat V."/>
            <person name="Shouche Y."/>
            <person name="Goel R."/>
            <person name="Yadav A."/>
        </authorList>
    </citation>
    <scope>NUCLEOTIDE SEQUENCE [LARGE SCALE GENOMIC DNA]</scope>
    <source>
        <strain evidence="3 4">PE08</strain>
    </source>
</reference>
<sequence>MKLVTLMFSAVLMFLFLTLVPATTAQAGMIGTDEAVSAQQQSGDRARIDAFLSKSEVQDQMRAMGVDIATARARVQALTNEEAAQLAQKMNVAPAGGNISSTDFIIILLVIILVAILL</sequence>
<evidence type="ECO:0000256" key="2">
    <source>
        <dbReference type="SAM" id="SignalP"/>
    </source>
</evidence>
<keyword evidence="2" id="KW-0732">Signal</keyword>
<keyword evidence="1" id="KW-0472">Membrane</keyword>
<keyword evidence="4" id="KW-1185">Reference proteome</keyword>
<accession>A0A5J6QHX3</accession>
<organism evidence="3 4">
    <name type="scientific">Metapseudomonas lalkuanensis</name>
    <dbReference type="NCBI Taxonomy" id="2604832"/>
    <lineage>
        <taxon>Bacteria</taxon>
        <taxon>Pseudomonadati</taxon>
        <taxon>Pseudomonadota</taxon>
        <taxon>Gammaproteobacteria</taxon>
        <taxon>Pseudomonadales</taxon>
        <taxon>Pseudomonadaceae</taxon>
        <taxon>Metapseudomonas</taxon>
    </lineage>
</organism>
<dbReference type="AlphaFoldDB" id="A0A5J6QHX3"/>
<dbReference type="KEGG" id="plal:FXN65_08745"/>
<proteinExistence type="predicted"/>
<dbReference type="RefSeq" id="WP_151132692.1">
    <property type="nucleotide sequence ID" value="NZ_CP043311.1"/>
</dbReference>
<evidence type="ECO:0000256" key="1">
    <source>
        <dbReference type="SAM" id="Phobius"/>
    </source>
</evidence>
<dbReference type="InterPro" id="IPR046735">
    <property type="entry name" value="PA2779-like"/>
</dbReference>